<keyword evidence="2" id="KW-1185">Reference proteome</keyword>
<evidence type="ECO:0000313" key="2">
    <source>
        <dbReference type="Proteomes" id="UP000014071"/>
    </source>
</evidence>
<name>R9P2Y4_PSEHS</name>
<dbReference type="GeneID" id="24108572"/>
<accession>R9P2Y4</accession>
<sequence>MAAGDFLREKTGKPQMKSFLPPVYGFCDGLSRTVDSHFCRAQMNPAIRPFEQNQQANTKRLRNHWGITDD</sequence>
<gene>
    <name evidence="1" type="ORF">PHSY_003282</name>
</gene>
<dbReference type="HOGENOM" id="CLU_2758888_0_0_1"/>
<organism evidence="1 2">
    <name type="scientific">Pseudozyma hubeiensis (strain SY62)</name>
    <name type="common">Yeast</name>
    <dbReference type="NCBI Taxonomy" id="1305764"/>
    <lineage>
        <taxon>Eukaryota</taxon>
        <taxon>Fungi</taxon>
        <taxon>Dikarya</taxon>
        <taxon>Basidiomycota</taxon>
        <taxon>Ustilaginomycotina</taxon>
        <taxon>Ustilaginomycetes</taxon>
        <taxon>Ustilaginales</taxon>
        <taxon>Ustilaginaceae</taxon>
        <taxon>Pseudozyma</taxon>
    </lineage>
</organism>
<evidence type="ECO:0000313" key="1">
    <source>
        <dbReference type="EMBL" id="GAC95706.1"/>
    </source>
</evidence>
<protein>
    <submittedName>
        <fullName evidence="1">Uncharacterized protein</fullName>
    </submittedName>
</protein>
<dbReference type="Proteomes" id="UP000014071">
    <property type="component" value="Unassembled WGS sequence"/>
</dbReference>
<dbReference type="EMBL" id="DF238796">
    <property type="protein sequence ID" value="GAC95706.1"/>
    <property type="molecule type" value="Genomic_DNA"/>
</dbReference>
<dbReference type="RefSeq" id="XP_012189293.1">
    <property type="nucleotide sequence ID" value="XM_012333903.1"/>
</dbReference>
<dbReference type="AlphaFoldDB" id="R9P2Y4"/>
<proteinExistence type="predicted"/>
<reference evidence="2" key="1">
    <citation type="journal article" date="2013" name="Genome Announc.">
        <title>Draft genome sequence of the basidiomycetous yeast-like fungus Pseudozyma hubeiensis SY62, which produces an abundant amount of the biosurfactant mannosylerythritol lipids.</title>
        <authorList>
            <person name="Konishi M."/>
            <person name="Hatada Y."/>
            <person name="Horiuchi J."/>
        </authorList>
    </citation>
    <scope>NUCLEOTIDE SEQUENCE [LARGE SCALE GENOMIC DNA]</scope>
    <source>
        <strain evidence="2">SY62</strain>
    </source>
</reference>